<dbReference type="PRINTS" id="PR00195">
    <property type="entry name" value="DYNAMIN"/>
</dbReference>
<dbReference type="InterPro" id="IPR027417">
    <property type="entry name" value="P-loop_NTPase"/>
</dbReference>
<dbReference type="InterPro" id="IPR022812">
    <property type="entry name" value="Dynamin"/>
</dbReference>
<evidence type="ECO:0000256" key="3">
    <source>
        <dbReference type="SAM" id="MobiDB-lite"/>
    </source>
</evidence>
<dbReference type="GO" id="GO:0008017">
    <property type="term" value="F:microtubule binding"/>
    <property type="evidence" value="ECO:0007669"/>
    <property type="project" value="TreeGrafter"/>
</dbReference>
<protein>
    <submittedName>
        <fullName evidence="6">P-loop containing nucleoside triphosphate hydrolase protein</fullName>
    </submittedName>
</protein>
<dbReference type="GO" id="GO:0005525">
    <property type="term" value="F:GTP binding"/>
    <property type="evidence" value="ECO:0007669"/>
    <property type="project" value="InterPro"/>
</dbReference>
<feature type="domain" description="Dynamin-type G" evidence="5">
    <location>
        <begin position="55"/>
        <end position="360"/>
    </location>
</feature>
<dbReference type="InterPro" id="IPR030381">
    <property type="entry name" value="G_DYNAMIN_dom"/>
</dbReference>
<dbReference type="GO" id="GO:0005737">
    <property type="term" value="C:cytoplasm"/>
    <property type="evidence" value="ECO:0007669"/>
    <property type="project" value="TreeGrafter"/>
</dbReference>
<feature type="region of interest" description="Disordered" evidence="3">
    <location>
        <begin position="1"/>
        <end position="29"/>
    </location>
</feature>
<dbReference type="CDD" id="cd08771">
    <property type="entry name" value="DLP_1"/>
    <property type="match status" value="1"/>
</dbReference>
<evidence type="ECO:0000256" key="1">
    <source>
        <dbReference type="ARBA" id="ARBA00022741"/>
    </source>
</evidence>
<dbReference type="Proteomes" id="UP001218218">
    <property type="component" value="Unassembled WGS sequence"/>
</dbReference>
<evidence type="ECO:0000259" key="5">
    <source>
        <dbReference type="PROSITE" id="PS51718"/>
    </source>
</evidence>
<dbReference type="InterPro" id="IPR001401">
    <property type="entry name" value="Dynamin_GTPase"/>
</dbReference>
<sequence length="757" mass="84170">MSLAHPSFDSNHSDSSSDGPESDHGVGLSDPLLSQARRRMLDLVNRLHNTGVQIDIDLPQIAVIGSQSAGKSSLIESISGITLPRAAGTCTRCPTECRLSRSDAPWSCTIELHFITDENGQSLGQARNETFGDTIFDKSTVEDRIRRAQRAILNPSKPPRSFLVDIEEDTKEISFSINYISLQISGPEVADLSFVDLPGLIASVSRGGNERDIAMVERLVTAYISKPSCVILLTVACETDFENQGAHHLTKKYDPEGKRTIGVLTKPDRIPRGDEENWLPLIRNEQEALENNWYCVKQPSSQDIRQGITWEGARARENDFFSLTAPWSELDPLYQKYLRTSNLIDRLSSILSDLISKRLPQIQIELENTVEKTRATLAQLPKPPSSDPIAEIASLLHGFVGELHKILEGVPRADGLLQVIRPAQEQFRRAIRETAPDFRPYERPEEGLDDFPFPDPVFLSHEDGGTFHDNSSRTPIFIDQVLGRALAARTRELPGHYPFVVQQSFIAEFTSKWASPAIILCRFVHQTLTQHIKALIAIHFSAFGQGGLEQRVTILVQDYMKQRADAAQALISKLIALEEDGPLTLNEHYLADYKTKFLSDYKSTREKAQNPVLADAIEDHRLVSSPIAYPGIAQVLAGLAAVGLNGIDAEDLVKLLPPDRMDPALNIMADVRAYFQVAYKRIADNIPLAIDHELVRGVGRDLLPTLYRGLGINGPEGLRICRELAQESPSIAGKREELLKRLERLETASRELVTVGF</sequence>
<dbReference type="SMART" id="SM00302">
    <property type="entry name" value="GED"/>
    <property type="match status" value="1"/>
</dbReference>
<dbReference type="GO" id="GO:0016020">
    <property type="term" value="C:membrane"/>
    <property type="evidence" value="ECO:0007669"/>
    <property type="project" value="TreeGrafter"/>
</dbReference>
<dbReference type="PROSITE" id="PS51718">
    <property type="entry name" value="G_DYNAMIN_2"/>
    <property type="match status" value="1"/>
</dbReference>
<dbReference type="SMART" id="SM00053">
    <property type="entry name" value="DYNc"/>
    <property type="match status" value="1"/>
</dbReference>
<dbReference type="PANTHER" id="PTHR11566:SF21">
    <property type="entry name" value="DYNAMIN RELATED PROTEIN 1, ISOFORM A"/>
    <property type="match status" value="1"/>
</dbReference>
<evidence type="ECO:0000256" key="2">
    <source>
        <dbReference type="ARBA" id="ARBA00023134"/>
    </source>
</evidence>
<dbReference type="PANTHER" id="PTHR11566">
    <property type="entry name" value="DYNAMIN"/>
    <property type="match status" value="1"/>
</dbReference>
<comment type="caution">
    <text evidence="6">The sequence shown here is derived from an EMBL/GenBank/DDBJ whole genome shotgun (WGS) entry which is preliminary data.</text>
</comment>
<organism evidence="6 7">
    <name type="scientific">Mycena albidolilacea</name>
    <dbReference type="NCBI Taxonomy" id="1033008"/>
    <lineage>
        <taxon>Eukaryota</taxon>
        <taxon>Fungi</taxon>
        <taxon>Dikarya</taxon>
        <taxon>Basidiomycota</taxon>
        <taxon>Agaricomycotina</taxon>
        <taxon>Agaricomycetes</taxon>
        <taxon>Agaricomycetidae</taxon>
        <taxon>Agaricales</taxon>
        <taxon>Marasmiineae</taxon>
        <taxon>Mycenaceae</taxon>
        <taxon>Mycena</taxon>
    </lineage>
</organism>
<evidence type="ECO:0000313" key="7">
    <source>
        <dbReference type="Proteomes" id="UP001218218"/>
    </source>
</evidence>
<accession>A0AAD7EIJ8</accession>
<reference evidence="6" key="1">
    <citation type="submission" date="2023-03" db="EMBL/GenBank/DDBJ databases">
        <title>Massive genome expansion in bonnet fungi (Mycena s.s.) driven by repeated elements and novel gene families across ecological guilds.</title>
        <authorList>
            <consortium name="Lawrence Berkeley National Laboratory"/>
            <person name="Harder C.B."/>
            <person name="Miyauchi S."/>
            <person name="Viragh M."/>
            <person name="Kuo A."/>
            <person name="Thoen E."/>
            <person name="Andreopoulos B."/>
            <person name="Lu D."/>
            <person name="Skrede I."/>
            <person name="Drula E."/>
            <person name="Henrissat B."/>
            <person name="Morin E."/>
            <person name="Kohler A."/>
            <person name="Barry K."/>
            <person name="LaButti K."/>
            <person name="Morin E."/>
            <person name="Salamov A."/>
            <person name="Lipzen A."/>
            <person name="Mereny Z."/>
            <person name="Hegedus B."/>
            <person name="Baldrian P."/>
            <person name="Stursova M."/>
            <person name="Weitz H."/>
            <person name="Taylor A."/>
            <person name="Grigoriev I.V."/>
            <person name="Nagy L.G."/>
            <person name="Martin F."/>
            <person name="Kauserud H."/>
        </authorList>
    </citation>
    <scope>NUCLEOTIDE SEQUENCE</scope>
    <source>
        <strain evidence="6">CBHHK002</strain>
    </source>
</reference>
<dbReference type="AlphaFoldDB" id="A0AAD7EIJ8"/>
<dbReference type="SUPFAM" id="SSF52540">
    <property type="entry name" value="P-loop containing nucleoside triphosphate hydrolases"/>
    <property type="match status" value="1"/>
</dbReference>
<dbReference type="GO" id="GO:0005874">
    <property type="term" value="C:microtubule"/>
    <property type="evidence" value="ECO:0007669"/>
    <property type="project" value="TreeGrafter"/>
</dbReference>
<keyword evidence="1" id="KW-0547">Nucleotide-binding</keyword>
<dbReference type="EMBL" id="JARIHO010000039">
    <property type="protein sequence ID" value="KAJ7328432.1"/>
    <property type="molecule type" value="Genomic_DNA"/>
</dbReference>
<keyword evidence="7" id="KW-1185">Reference proteome</keyword>
<feature type="compositionally biased region" description="Low complexity" evidence="3">
    <location>
        <begin position="7"/>
        <end position="19"/>
    </location>
</feature>
<keyword evidence="2" id="KW-0342">GTP-binding</keyword>
<dbReference type="Pfam" id="PF00350">
    <property type="entry name" value="Dynamin_N"/>
    <property type="match status" value="1"/>
</dbReference>
<evidence type="ECO:0000313" key="6">
    <source>
        <dbReference type="EMBL" id="KAJ7328432.1"/>
    </source>
</evidence>
<dbReference type="InterPro" id="IPR045063">
    <property type="entry name" value="Dynamin_N"/>
</dbReference>
<dbReference type="GO" id="GO:0003924">
    <property type="term" value="F:GTPase activity"/>
    <property type="evidence" value="ECO:0007669"/>
    <property type="project" value="InterPro"/>
</dbReference>
<gene>
    <name evidence="6" type="ORF">DFH08DRAFT_319430</name>
</gene>
<dbReference type="Pfam" id="PF02212">
    <property type="entry name" value="GED"/>
    <property type="match status" value="1"/>
</dbReference>
<dbReference type="Pfam" id="PF01031">
    <property type="entry name" value="Dynamin_M"/>
    <property type="match status" value="1"/>
</dbReference>
<name>A0AAD7EIJ8_9AGAR</name>
<dbReference type="InterPro" id="IPR000375">
    <property type="entry name" value="Dynamin_stalk"/>
</dbReference>
<dbReference type="InterPro" id="IPR020850">
    <property type="entry name" value="GED_dom"/>
</dbReference>
<dbReference type="InterPro" id="IPR003130">
    <property type="entry name" value="GED"/>
</dbReference>
<dbReference type="Gene3D" id="1.20.120.1240">
    <property type="entry name" value="Dynamin, middle domain"/>
    <property type="match status" value="1"/>
</dbReference>
<evidence type="ECO:0000259" key="4">
    <source>
        <dbReference type="PROSITE" id="PS51388"/>
    </source>
</evidence>
<keyword evidence="6" id="KW-0378">Hydrolase</keyword>
<dbReference type="Gene3D" id="3.40.50.300">
    <property type="entry name" value="P-loop containing nucleotide triphosphate hydrolases"/>
    <property type="match status" value="1"/>
</dbReference>
<proteinExistence type="predicted"/>
<dbReference type="PROSITE" id="PS51388">
    <property type="entry name" value="GED"/>
    <property type="match status" value="1"/>
</dbReference>
<feature type="domain" description="GED" evidence="4">
    <location>
        <begin position="664"/>
        <end position="757"/>
    </location>
</feature>